<gene>
    <name evidence="1" type="ORF">S06H3_17207</name>
</gene>
<sequence length="115" mass="12803">MVQGSYRPIATIYPSPGVTSERIYLFLSLVNYKDRINTGGGLPSEGEDIQVESLSFQESMMMIARGEISDAKTIIALQHLALLKSRGMIRERLRSNKAAPRTYAILSRRAINTAE</sequence>
<protein>
    <recommendedName>
        <fullName evidence="2">Nudix hydrolase domain-containing protein</fullName>
    </recommendedName>
</protein>
<dbReference type="InterPro" id="IPR015797">
    <property type="entry name" value="NUDIX_hydrolase-like_dom_sf"/>
</dbReference>
<evidence type="ECO:0008006" key="2">
    <source>
        <dbReference type="Google" id="ProtNLM"/>
    </source>
</evidence>
<evidence type="ECO:0000313" key="1">
    <source>
        <dbReference type="EMBL" id="GAI05442.1"/>
    </source>
</evidence>
<dbReference type="Gene3D" id="3.90.79.10">
    <property type="entry name" value="Nucleoside Triphosphate Pyrophosphohydrolase"/>
    <property type="match status" value="1"/>
</dbReference>
<reference evidence="1" key="1">
    <citation type="journal article" date="2014" name="Front. Microbiol.">
        <title>High frequency of phylogenetically diverse reductive dehalogenase-homologous genes in deep subseafloor sedimentary metagenomes.</title>
        <authorList>
            <person name="Kawai M."/>
            <person name="Futagami T."/>
            <person name="Toyoda A."/>
            <person name="Takaki Y."/>
            <person name="Nishi S."/>
            <person name="Hori S."/>
            <person name="Arai W."/>
            <person name="Tsubouchi T."/>
            <person name="Morono Y."/>
            <person name="Uchiyama I."/>
            <person name="Ito T."/>
            <person name="Fujiyama A."/>
            <person name="Inagaki F."/>
            <person name="Takami H."/>
        </authorList>
    </citation>
    <scope>NUCLEOTIDE SEQUENCE</scope>
    <source>
        <strain evidence="1">Expedition CK06-06</strain>
    </source>
</reference>
<organism evidence="1">
    <name type="scientific">marine sediment metagenome</name>
    <dbReference type="NCBI Taxonomy" id="412755"/>
    <lineage>
        <taxon>unclassified sequences</taxon>
        <taxon>metagenomes</taxon>
        <taxon>ecological metagenomes</taxon>
    </lineage>
</organism>
<comment type="caution">
    <text evidence="1">The sequence shown here is derived from an EMBL/GenBank/DDBJ whole genome shotgun (WGS) entry which is preliminary data.</text>
</comment>
<dbReference type="EMBL" id="BARV01008583">
    <property type="protein sequence ID" value="GAI05442.1"/>
    <property type="molecule type" value="Genomic_DNA"/>
</dbReference>
<dbReference type="SUPFAM" id="SSF55811">
    <property type="entry name" value="Nudix"/>
    <property type="match status" value="1"/>
</dbReference>
<dbReference type="AlphaFoldDB" id="X1KEG0"/>
<name>X1KEG0_9ZZZZ</name>
<accession>X1KEG0</accession>
<proteinExistence type="predicted"/>